<dbReference type="Proteomes" id="UP000451048">
    <property type="component" value="Unassembled WGS sequence"/>
</dbReference>
<evidence type="ECO:0000256" key="2">
    <source>
        <dbReference type="NCBIfam" id="TIGR03242"/>
    </source>
</evidence>
<dbReference type="EMBL" id="WTTO01000058">
    <property type="protein sequence ID" value="NAR74628.1"/>
    <property type="molecule type" value="Genomic_DNA"/>
</dbReference>
<comment type="similarity">
    <text evidence="1">Belongs to the AspA/AstE family. Succinylglutamate desuccinylase subfamily.</text>
</comment>
<dbReference type="Gene3D" id="3.40.630.10">
    <property type="entry name" value="Zn peptidases"/>
    <property type="match status" value="1"/>
</dbReference>
<name>A0A1L6KPF1_ACIHA</name>
<comment type="caution">
    <text evidence="5">The sequence shown here is derived from an EMBL/GenBank/DDBJ whole genome shotgun (WGS) entry which is preliminary data.</text>
</comment>
<feature type="binding site" evidence="1">
    <location>
        <position position="53"/>
    </location>
    <ligand>
        <name>Zn(2+)</name>
        <dbReference type="ChEBI" id="CHEBI:29105"/>
    </ligand>
</feature>
<comment type="catalytic activity">
    <reaction evidence="1">
        <text>N-succinyl-L-glutamate + H2O = L-glutamate + succinate</text>
        <dbReference type="Rhea" id="RHEA:15169"/>
        <dbReference type="ChEBI" id="CHEBI:15377"/>
        <dbReference type="ChEBI" id="CHEBI:29985"/>
        <dbReference type="ChEBI" id="CHEBI:30031"/>
        <dbReference type="ChEBI" id="CHEBI:58763"/>
        <dbReference type="EC" id="3.5.1.96"/>
    </reaction>
</comment>
<evidence type="ECO:0000313" key="6">
    <source>
        <dbReference type="Proteomes" id="UP000451048"/>
    </source>
</evidence>
<evidence type="ECO:0000259" key="4">
    <source>
        <dbReference type="Pfam" id="PF24827"/>
    </source>
</evidence>
<dbReference type="PANTHER" id="PTHR15162">
    <property type="entry name" value="ASPARTOACYLASE"/>
    <property type="match status" value="1"/>
</dbReference>
<feature type="active site" evidence="1">
    <location>
        <position position="211"/>
    </location>
</feature>
<dbReference type="GO" id="GO:0009017">
    <property type="term" value="F:succinylglutamate desuccinylase activity"/>
    <property type="evidence" value="ECO:0007669"/>
    <property type="project" value="UniProtKB-UniRule"/>
</dbReference>
<dbReference type="OrthoDB" id="5290473at2"/>
<dbReference type="GO" id="GO:0019545">
    <property type="term" value="P:L-arginine catabolic process to succinate"/>
    <property type="evidence" value="ECO:0007669"/>
    <property type="project" value="UniProtKB-UniRule"/>
</dbReference>
<dbReference type="InterPro" id="IPR050178">
    <property type="entry name" value="AspA/AstE_fam"/>
</dbReference>
<accession>A0A1L6KPF1</accession>
<dbReference type="HAMAP" id="MF_00767">
    <property type="entry name" value="Arg_catab_AstE"/>
    <property type="match status" value="1"/>
</dbReference>
<dbReference type="Pfam" id="PF24827">
    <property type="entry name" value="AstE_AspA_cat"/>
    <property type="match status" value="1"/>
</dbReference>
<dbReference type="GO" id="GO:0016788">
    <property type="term" value="F:hydrolase activity, acting on ester bonds"/>
    <property type="evidence" value="ECO:0007669"/>
    <property type="project" value="UniProtKB-UniRule"/>
</dbReference>
<feature type="binding site" evidence="1">
    <location>
        <position position="148"/>
    </location>
    <ligand>
        <name>Zn(2+)</name>
        <dbReference type="ChEBI" id="CHEBI:29105"/>
    </ligand>
</feature>
<dbReference type="PANTHER" id="PTHR15162:SF7">
    <property type="entry name" value="SUCCINYLGLUTAMATE DESUCCINYLASE"/>
    <property type="match status" value="1"/>
</dbReference>
<dbReference type="PIRSF" id="PIRSF017020">
    <property type="entry name" value="AstE"/>
    <property type="match status" value="1"/>
</dbReference>
<keyword evidence="1" id="KW-0862">Zinc</keyword>
<protein>
    <recommendedName>
        <fullName evidence="1 2">Succinylglutamate desuccinylase</fullName>
        <ecNumber evidence="1 2">3.5.1.96</ecNumber>
    </recommendedName>
</protein>
<evidence type="ECO:0000313" key="5">
    <source>
        <dbReference type="EMBL" id="NAR74628.1"/>
    </source>
</evidence>
<comment type="function">
    <text evidence="1">Transforms N(2)-succinylglutamate into succinate and glutamate.</text>
</comment>
<dbReference type="KEGG" id="ahl:AHTJS_11685"/>
<dbReference type="InterPro" id="IPR007036">
    <property type="entry name" value="Aste_AspA_hybrid_dom"/>
</dbReference>
<organism evidence="5 6">
    <name type="scientific">Acinetobacter haemolyticus</name>
    <dbReference type="NCBI Taxonomy" id="29430"/>
    <lineage>
        <taxon>Bacteria</taxon>
        <taxon>Pseudomonadati</taxon>
        <taxon>Pseudomonadota</taxon>
        <taxon>Gammaproteobacteria</taxon>
        <taxon>Moraxellales</taxon>
        <taxon>Moraxellaceae</taxon>
        <taxon>Acinetobacter</taxon>
    </lineage>
</organism>
<reference evidence="5 6" key="1">
    <citation type="submission" date="2019-12" db="EMBL/GenBank/DDBJ databases">
        <title>Acinetobacter haemolyticus comparative genomics.</title>
        <authorList>
            <person name="Castro-Jaimes S."/>
            <person name="Bello-Lopez E."/>
            <person name="Velazquez-Acosta C."/>
            <person name="Volkow-Fernandez P."/>
            <person name="Lozano-Zarain P."/>
            <person name="Castillo Ramirez S."/>
            <person name="Cevallos M.A."/>
        </authorList>
    </citation>
    <scope>NUCLEOTIDE SEQUENCE [LARGE SCALE GENOMIC DNA]</scope>
    <source>
        <strain evidence="5 6">AN10</strain>
    </source>
</reference>
<evidence type="ECO:0000256" key="1">
    <source>
        <dbReference type="HAMAP-Rule" id="MF_00767"/>
    </source>
</evidence>
<dbReference type="AlphaFoldDB" id="A0A1L6KPF1"/>
<dbReference type="EC" id="3.5.1.96" evidence="1 2"/>
<evidence type="ECO:0000259" key="3">
    <source>
        <dbReference type="Pfam" id="PF04952"/>
    </source>
</evidence>
<dbReference type="CDD" id="cd03855">
    <property type="entry name" value="M14_ASTE"/>
    <property type="match status" value="1"/>
</dbReference>
<feature type="domain" description="AstE/AspA barrel-sandwich hybrid" evidence="3">
    <location>
        <begin position="249"/>
        <end position="322"/>
    </location>
</feature>
<dbReference type="GO" id="GO:0008270">
    <property type="term" value="F:zinc ion binding"/>
    <property type="evidence" value="ECO:0007669"/>
    <property type="project" value="UniProtKB-UniRule"/>
</dbReference>
<keyword evidence="1" id="KW-0056">Arginine metabolism</keyword>
<comment type="cofactor">
    <cofactor evidence="1">
        <name>Zn(2+)</name>
        <dbReference type="ChEBI" id="CHEBI:29105"/>
    </cofactor>
    <text evidence="1">Binds 1 zinc ion per subunit.</text>
</comment>
<comment type="pathway">
    <text evidence="1">Amino-acid degradation; L-arginine degradation via AST pathway; L-glutamate and succinate from L-arginine: step 5/5.</text>
</comment>
<dbReference type="NCBIfam" id="NF003706">
    <property type="entry name" value="PRK05324.1"/>
    <property type="match status" value="1"/>
</dbReference>
<gene>
    <name evidence="1 5" type="primary">astE</name>
    <name evidence="5" type="ORF">GPS52_14295</name>
</gene>
<dbReference type="NCBIfam" id="TIGR03242">
    <property type="entry name" value="arg_catab_astE"/>
    <property type="match status" value="1"/>
</dbReference>
<dbReference type="InterPro" id="IPR016681">
    <property type="entry name" value="SuccinylGlu_desuccinylase"/>
</dbReference>
<dbReference type="SUPFAM" id="SSF53187">
    <property type="entry name" value="Zn-dependent exopeptidases"/>
    <property type="match status" value="1"/>
</dbReference>
<dbReference type="GO" id="GO:0019544">
    <property type="term" value="P:L-arginine catabolic process to L-glutamate"/>
    <property type="evidence" value="ECO:0007669"/>
    <property type="project" value="UniProtKB-UniRule"/>
</dbReference>
<dbReference type="Pfam" id="PF04952">
    <property type="entry name" value="AstE_AspA_hybrid"/>
    <property type="match status" value="1"/>
</dbReference>
<feature type="binding site" evidence="1">
    <location>
        <position position="56"/>
    </location>
    <ligand>
        <name>Zn(2+)</name>
        <dbReference type="ChEBI" id="CHEBI:29105"/>
    </ligand>
</feature>
<proteinExistence type="inferred from homology"/>
<dbReference type="RefSeq" id="WP_075315993.1">
    <property type="nucleotide sequence ID" value="NZ_CP018871.1"/>
</dbReference>
<feature type="domain" description="Succinylglutamate desuccinylase/Aspartoacylase catalytic" evidence="4">
    <location>
        <begin position="44"/>
        <end position="235"/>
    </location>
</feature>
<keyword evidence="1 5" id="KW-0378">Hydrolase</keyword>
<keyword evidence="1" id="KW-0479">Metal-binding</keyword>
<sequence length="324" mass="36556">MVDLLELTLAQQTPEHTQGETAEFTWQWLGEGVLVCTPKTHYNKAIILSAGVHGNETAPIELLAKMIQDLFACRLRLTERVLFVFGNTQAIRKGVRYLENDMNRMFCGAYQQLTMDDETQRAELLEQVTTQFFQQSNVDAQRYHYDLHTAIRASLLPVFALFPYQTQPYDDFLIESLNAADLDALVYHNAVGKTFTHFTATHFQAASSTLELGKAKPFGQNNLAEFSAIDQVLRAILASEVLPSRQKKTIRQFKVVDSILKQSENFQLQLDAAAPNFSTFHKGDVIATQAAGNYIAHDQQVWILFPNPNVKIGLRAGLILKEMM</sequence>
<dbReference type="InterPro" id="IPR055438">
    <property type="entry name" value="AstE_AspA_cat"/>
</dbReference>